<evidence type="ECO:0000313" key="4">
    <source>
        <dbReference type="Proteomes" id="UP000076623"/>
    </source>
</evidence>
<dbReference type="AlphaFoldDB" id="A0A160IRR0"/>
<dbReference type="RefSeq" id="WP_066398153.1">
    <property type="nucleotide sequence ID" value="NZ_CP015378.1"/>
</dbReference>
<dbReference type="InterPro" id="IPR051200">
    <property type="entry name" value="Host-pathogen_enzymatic-act"/>
</dbReference>
<feature type="signal peptide" evidence="1">
    <location>
        <begin position="1"/>
        <end position="27"/>
    </location>
</feature>
<dbReference type="EMBL" id="CP015378">
    <property type="protein sequence ID" value="ANC78652.1"/>
    <property type="molecule type" value="Genomic_DNA"/>
</dbReference>
<dbReference type="SUPFAM" id="SSF63825">
    <property type="entry name" value="YWTD domain"/>
    <property type="match status" value="2"/>
</dbReference>
<name>A0A160IRR0_9BACL</name>
<evidence type="ECO:0000256" key="1">
    <source>
        <dbReference type="SAM" id="SignalP"/>
    </source>
</evidence>
<gene>
    <name evidence="3" type="ORF">ABE65_018360</name>
</gene>
<reference evidence="3 4" key="1">
    <citation type="submission" date="2016-04" db="EMBL/GenBank/DDBJ databases">
        <title>Complete genome sequence of Fictibacillus phosphorivorans G25-29, a strain toxic to nematodes.</title>
        <authorList>
            <person name="Zheng Z."/>
        </authorList>
    </citation>
    <scope>NUCLEOTIDE SEQUENCE [LARGE SCALE GENOMIC DNA]</scope>
    <source>
        <strain evidence="3 4">G25-29</strain>
    </source>
</reference>
<evidence type="ECO:0000313" key="3">
    <source>
        <dbReference type="EMBL" id="ANC78652.1"/>
    </source>
</evidence>
<feature type="domain" description="SbsC C-terminal" evidence="2">
    <location>
        <begin position="50"/>
        <end position="178"/>
    </location>
</feature>
<dbReference type="Gene3D" id="2.130.10.10">
    <property type="entry name" value="YVTN repeat-like/Quinoprotein amine dehydrogenase"/>
    <property type="match status" value="1"/>
</dbReference>
<dbReference type="InterPro" id="IPR041378">
    <property type="entry name" value="S-layer_SbsC_C"/>
</dbReference>
<dbReference type="Proteomes" id="UP000076623">
    <property type="component" value="Chromosome"/>
</dbReference>
<organism evidence="3 4">
    <name type="scientific">Fictibacillus phosphorivorans</name>
    <dbReference type="NCBI Taxonomy" id="1221500"/>
    <lineage>
        <taxon>Bacteria</taxon>
        <taxon>Bacillati</taxon>
        <taxon>Bacillota</taxon>
        <taxon>Bacilli</taxon>
        <taxon>Bacillales</taxon>
        <taxon>Fictibacillaceae</taxon>
        <taxon>Fictibacillus</taxon>
    </lineage>
</organism>
<dbReference type="PANTHER" id="PTHR47197:SF3">
    <property type="entry name" value="DIHYDRO-HEME D1 DEHYDROGENASE"/>
    <property type="match status" value="1"/>
</dbReference>
<evidence type="ECO:0000259" key="2">
    <source>
        <dbReference type="Pfam" id="PF18058"/>
    </source>
</evidence>
<dbReference type="InterPro" id="IPR015943">
    <property type="entry name" value="WD40/YVTN_repeat-like_dom_sf"/>
</dbReference>
<dbReference type="STRING" id="1221500.ABE65_018360"/>
<keyword evidence="1" id="KW-0732">Signal</keyword>
<keyword evidence="4" id="KW-1185">Reference proteome</keyword>
<feature type="chain" id="PRO_5007816170" description="SbsC C-terminal domain-containing protein" evidence="1">
    <location>
        <begin position="28"/>
        <end position="830"/>
    </location>
</feature>
<protein>
    <recommendedName>
        <fullName evidence="2">SbsC C-terminal domain-containing protein</fullName>
    </recommendedName>
</protein>
<dbReference type="Pfam" id="PF18058">
    <property type="entry name" value="SbsC_C"/>
    <property type="match status" value="1"/>
</dbReference>
<accession>A0A160IRR0</accession>
<proteinExistence type="predicted"/>
<dbReference type="PANTHER" id="PTHR47197">
    <property type="entry name" value="PROTEIN NIRF"/>
    <property type="match status" value="1"/>
</dbReference>
<dbReference type="KEGG" id="fpn:ABE65_018360"/>
<sequence>MKKGTIFILLAVMLFSGIFGGASPVNAATVAQTDSYLKLAESAAKKLAPQLTFKGNAELKEVDLQLFIQTRDNLNKTKSALKTLRSADQQKFASRIKYVQTVYDRAVAFRAAVYQSKVITNSKENFVAKYKVSPLSSDTEKAYNDLVNRINVAGTTYSKVYDNLARATFISNYLKPAQSAIAPYVQNTLALKQEITSVTNDVESLERAIETNQPQAALERLNSTIESKLAKLQHPETVAQLSQRLKAIQESYKVLFEKKFLEWSISEMILDESKGYLYLLSRREDKLYIVSSKDLRTVKELPVWDPTHMELYEGKLYISASPTVIVNLETVTTKPISTPLPPITLFKIYDDQMFYAMRGPEPLRKLNLNTGVDTEVNKEGTPNRDYSFWMEQMALDKENGILYFQDSTHIRSLDLNTYDLLSQDNYSDGYGFSNSGKLLYDRGDVFFSRYRFDANDLTTIHGRYLNEESHHDVRLIRDRFVYTSLAVFDRENYKMIRKLPIKSNLMVMDSSGNMYSYEYKKLTKMRVTILPAATTDIQKSDNQIKMKDEVTDWVYDEENDKIYIISKYANKLFVINAKTYNIEKTVFIGSYPIDIELKNGKIYVALYGASKIAVLPAKAEGTITHIKTEMIPGQLAVDDKAVYYTDLKGTHDSRPLYMYSFATGKTINLLKQLKSTIGYQTHAWNYKRLAVDPNRPILYVNEGNGDKIYSIDTINLEVVDQSVEDSYQYPDGSPMFVDQNHLYNVFYAAKKDDLKSAQVKFEQPVIYVGTKYIFTRGMVYKKDDFEKIAFFNEEIDSGFVNKSNEVFLLSKDKKVFTKYPSLESVPQTSN</sequence>